<evidence type="ECO:0000313" key="2">
    <source>
        <dbReference type="Proteomes" id="UP001164250"/>
    </source>
</evidence>
<reference evidence="2" key="1">
    <citation type="journal article" date="2023" name="G3 (Bethesda)">
        <title>Genome assembly and association tests identify interacting loci associated with vigor, precocity, and sex in interspecific pistachio rootstocks.</title>
        <authorList>
            <person name="Palmer W."/>
            <person name="Jacygrad E."/>
            <person name="Sagayaradj S."/>
            <person name="Cavanaugh K."/>
            <person name="Han R."/>
            <person name="Bertier L."/>
            <person name="Beede B."/>
            <person name="Kafkas S."/>
            <person name="Golino D."/>
            <person name="Preece J."/>
            <person name="Michelmore R."/>
        </authorList>
    </citation>
    <scope>NUCLEOTIDE SEQUENCE [LARGE SCALE GENOMIC DNA]</scope>
</reference>
<gene>
    <name evidence="1" type="ORF">Patl1_32140</name>
</gene>
<proteinExistence type="predicted"/>
<evidence type="ECO:0000313" key="1">
    <source>
        <dbReference type="EMBL" id="KAJ0088947.1"/>
    </source>
</evidence>
<name>A0ACC1AQK9_9ROSI</name>
<organism evidence="1 2">
    <name type="scientific">Pistacia atlantica</name>
    <dbReference type="NCBI Taxonomy" id="434234"/>
    <lineage>
        <taxon>Eukaryota</taxon>
        <taxon>Viridiplantae</taxon>
        <taxon>Streptophyta</taxon>
        <taxon>Embryophyta</taxon>
        <taxon>Tracheophyta</taxon>
        <taxon>Spermatophyta</taxon>
        <taxon>Magnoliopsida</taxon>
        <taxon>eudicotyledons</taxon>
        <taxon>Gunneridae</taxon>
        <taxon>Pentapetalae</taxon>
        <taxon>rosids</taxon>
        <taxon>malvids</taxon>
        <taxon>Sapindales</taxon>
        <taxon>Anacardiaceae</taxon>
        <taxon>Pistacia</taxon>
    </lineage>
</organism>
<dbReference type="Proteomes" id="UP001164250">
    <property type="component" value="Chromosome 9"/>
</dbReference>
<sequence>MEAGRNLLSSPPSFPSRTHLKNTSFFFSQLRIGRQLETGASVLEENSSNLDQLVQDFEHQLLHLPGLWNLLRPGQTGVNNSLSTMQSSTSNTEEVEPFNAVALARKALSASKEAASLAENPKLNGAESDDIISTRYLLLSVYGHFIKFSSREVKTVRSTRRLERRSKKRRVSKPQVMVPETYRSKKSDVQKKLSEGFNPNDPLRLFLWGPETRQLLTVKEESECVAQIQNLMRLEKVKSKLESQFGREPTLIEWAEAVELNCRDLQSELQSGNNSREKLINANLRLVVHVAKQYQGRGLILQDLLQEGSMGLMKSVERFKPDAGCRFASYAYWWIRQTIRKAIFQHSRTIRLPEHVYTLLSKVLEAKRLCIQEGNHCPNKEELATRVGITVEKLDNLLFFTRTATLHATACLGRPRYYFSGNGACQNFHLTMQDEDFF</sequence>
<keyword evidence="2" id="KW-1185">Reference proteome</keyword>
<protein>
    <submittedName>
        <fullName evidence="1">Uncharacterized protein</fullName>
    </submittedName>
</protein>
<comment type="caution">
    <text evidence="1">The sequence shown here is derived from an EMBL/GenBank/DDBJ whole genome shotgun (WGS) entry which is preliminary data.</text>
</comment>
<accession>A0ACC1AQK9</accession>
<dbReference type="EMBL" id="CM047905">
    <property type="protein sequence ID" value="KAJ0088947.1"/>
    <property type="molecule type" value="Genomic_DNA"/>
</dbReference>